<protein>
    <submittedName>
        <fullName evidence="2">Uncharacterized protein</fullName>
    </submittedName>
</protein>
<evidence type="ECO:0000313" key="3">
    <source>
        <dbReference type="Proteomes" id="UP001138751"/>
    </source>
</evidence>
<dbReference type="AlphaFoldDB" id="A0A9X9WRY5"/>
<dbReference type="RefSeq" id="WP_211860292.1">
    <property type="nucleotide sequence ID" value="NZ_JAAEDM010000003.1"/>
</dbReference>
<accession>A0A9X9WRY5</accession>
<reference evidence="2" key="1">
    <citation type="submission" date="2020-01" db="EMBL/GenBank/DDBJ databases">
        <authorList>
            <person name="Rat A."/>
        </authorList>
    </citation>
    <scope>NUCLEOTIDE SEQUENCE</scope>
    <source>
        <strain evidence="2">LMG 31231</strain>
    </source>
</reference>
<comment type="caution">
    <text evidence="2">The sequence shown here is derived from an EMBL/GenBank/DDBJ whole genome shotgun (WGS) entry which is preliminary data.</text>
</comment>
<dbReference type="EMBL" id="JAAEDM010000003">
    <property type="protein sequence ID" value="MBR0669914.1"/>
    <property type="molecule type" value="Genomic_DNA"/>
</dbReference>
<reference evidence="2" key="2">
    <citation type="journal article" date="2021" name="Syst. Appl. Microbiol.">
        <title>Roseomonas hellenica sp. nov., isolated from roots of wild-growing Alkanna tinctoria.</title>
        <authorList>
            <person name="Rat A."/>
            <person name="Naranjo H.D."/>
            <person name="Lebbe L."/>
            <person name="Cnockaert M."/>
            <person name="Krigas N."/>
            <person name="Grigoriadou K."/>
            <person name="Maloupa E."/>
            <person name="Willems A."/>
        </authorList>
    </citation>
    <scope>NUCLEOTIDE SEQUENCE</scope>
    <source>
        <strain evidence="2">LMG 31231</strain>
    </source>
</reference>
<evidence type="ECO:0000313" key="2">
    <source>
        <dbReference type="EMBL" id="MBR0669914.1"/>
    </source>
</evidence>
<keyword evidence="3" id="KW-1185">Reference proteome</keyword>
<dbReference type="Gene3D" id="3.90.550.10">
    <property type="entry name" value="Spore Coat Polysaccharide Biosynthesis Protein SpsA, Chain A"/>
    <property type="match status" value="1"/>
</dbReference>
<proteinExistence type="predicted"/>
<name>A0A9X9WRY5_9PROT</name>
<dbReference type="Proteomes" id="UP001138751">
    <property type="component" value="Unassembled WGS sequence"/>
</dbReference>
<gene>
    <name evidence="2" type="ORF">GXW76_01895</name>
</gene>
<sequence length="550" mass="58515">MTDDPPSPDPAEIAGLVARHAPGARRFLSWQAGASVAHLLQAARRGRPDWVMGIEASEAALESLLPLLPADPCLHLRAHPPLEPPPPDRSHPLQRPARHGLRADVVLLPGPGRLIGARAALGVLAPEGVVLLSHLPAGEDPAILLPAYQVLERGPGLTVLRPRRPPPPPAPRPPGRHAIIVLVVGDQTEAEWEITGPSVTAYAASIGAELHVLRDGRGLPTNSLKSVALDVARDCDRFMLMDADILVRPHCPDLFAMVPPEAVGAYPEGLHFNRSPMIEAAMAMHHVPPLTPRDYFNAGVMVFSRAHLELVAALGRGTVAGLLAEQDTLVALRQRLGIPLHRLTPEFNLIAGGRHLADWRCGWMLHTAGSPKTGYRRRTAWQREALPEGEVWTPAPLPGRALRLPHMQAQAARLAGQEAHVLDPDVMDFAMPRGMPRIMPSGVAAAWIAAGPGRAEPAATGRIERPAPGRWRLCFVPVPGEARPRCGFVARLPGLAAPLLAGVVDTAREVTLDVPPDAAALEIGLTAGAQDAALAGLLLLRPAPGIPATD</sequence>
<organism evidence="2 3">
    <name type="scientific">Neoroseomonas soli</name>
    <dbReference type="NCBI Taxonomy" id="1081025"/>
    <lineage>
        <taxon>Bacteria</taxon>
        <taxon>Pseudomonadati</taxon>
        <taxon>Pseudomonadota</taxon>
        <taxon>Alphaproteobacteria</taxon>
        <taxon>Acetobacterales</taxon>
        <taxon>Acetobacteraceae</taxon>
        <taxon>Neoroseomonas</taxon>
    </lineage>
</organism>
<dbReference type="SUPFAM" id="SSF53448">
    <property type="entry name" value="Nucleotide-diphospho-sugar transferases"/>
    <property type="match status" value="1"/>
</dbReference>
<feature type="region of interest" description="Disordered" evidence="1">
    <location>
        <begin position="76"/>
        <end position="96"/>
    </location>
</feature>
<evidence type="ECO:0000256" key="1">
    <source>
        <dbReference type="SAM" id="MobiDB-lite"/>
    </source>
</evidence>
<dbReference type="InterPro" id="IPR029044">
    <property type="entry name" value="Nucleotide-diphossugar_trans"/>
</dbReference>